<accession>A0AAV7LX51</accession>
<sequence>MALSAVLNGILQRPHQCSLLMQKELPPEVEFRMMRYHSTTPPSSPARAFRYTVIRTYLASVVPGKRQFCKRSAVCTTRQAMEKKRPPEQDLVNALTQRPARNYPAAV</sequence>
<dbReference type="AlphaFoldDB" id="A0AAV7LX51"/>
<evidence type="ECO:0000256" key="1">
    <source>
        <dbReference type="SAM" id="MobiDB-lite"/>
    </source>
</evidence>
<keyword evidence="3" id="KW-1185">Reference proteome</keyword>
<comment type="caution">
    <text evidence="2">The sequence shown here is derived from an EMBL/GenBank/DDBJ whole genome shotgun (WGS) entry which is preliminary data.</text>
</comment>
<proteinExistence type="predicted"/>
<evidence type="ECO:0000313" key="3">
    <source>
        <dbReference type="Proteomes" id="UP001066276"/>
    </source>
</evidence>
<name>A0AAV7LX51_PLEWA</name>
<dbReference type="Proteomes" id="UP001066276">
    <property type="component" value="Chromosome 11"/>
</dbReference>
<evidence type="ECO:0000313" key="2">
    <source>
        <dbReference type="EMBL" id="KAJ1092255.1"/>
    </source>
</evidence>
<feature type="region of interest" description="Disordered" evidence="1">
    <location>
        <begin position="80"/>
        <end position="107"/>
    </location>
</feature>
<dbReference type="EMBL" id="JANPWB010000015">
    <property type="protein sequence ID" value="KAJ1092255.1"/>
    <property type="molecule type" value="Genomic_DNA"/>
</dbReference>
<reference evidence="2" key="1">
    <citation type="journal article" date="2022" name="bioRxiv">
        <title>Sequencing and chromosome-scale assembly of the giantPleurodeles waltlgenome.</title>
        <authorList>
            <person name="Brown T."/>
            <person name="Elewa A."/>
            <person name="Iarovenko S."/>
            <person name="Subramanian E."/>
            <person name="Araus A.J."/>
            <person name="Petzold A."/>
            <person name="Susuki M."/>
            <person name="Suzuki K.-i.T."/>
            <person name="Hayashi T."/>
            <person name="Toyoda A."/>
            <person name="Oliveira C."/>
            <person name="Osipova E."/>
            <person name="Leigh N.D."/>
            <person name="Simon A."/>
            <person name="Yun M.H."/>
        </authorList>
    </citation>
    <scope>NUCLEOTIDE SEQUENCE</scope>
    <source>
        <strain evidence="2">20211129_DDA</strain>
        <tissue evidence="2">Liver</tissue>
    </source>
</reference>
<protein>
    <submittedName>
        <fullName evidence="2">Uncharacterized protein</fullName>
    </submittedName>
</protein>
<organism evidence="2 3">
    <name type="scientific">Pleurodeles waltl</name>
    <name type="common">Iberian ribbed newt</name>
    <dbReference type="NCBI Taxonomy" id="8319"/>
    <lineage>
        <taxon>Eukaryota</taxon>
        <taxon>Metazoa</taxon>
        <taxon>Chordata</taxon>
        <taxon>Craniata</taxon>
        <taxon>Vertebrata</taxon>
        <taxon>Euteleostomi</taxon>
        <taxon>Amphibia</taxon>
        <taxon>Batrachia</taxon>
        <taxon>Caudata</taxon>
        <taxon>Salamandroidea</taxon>
        <taxon>Salamandridae</taxon>
        <taxon>Pleurodelinae</taxon>
        <taxon>Pleurodeles</taxon>
    </lineage>
</organism>
<gene>
    <name evidence="2" type="ORF">NDU88_005367</name>
</gene>